<evidence type="ECO:0000256" key="1">
    <source>
        <dbReference type="SAM" id="MobiDB-lite"/>
    </source>
</evidence>
<keyword evidence="2" id="KW-0732">Signal</keyword>
<feature type="compositionally biased region" description="Low complexity" evidence="1">
    <location>
        <begin position="68"/>
        <end position="85"/>
    </location>
</feature>
<keyword evidence="4" id="KW-1185">Reference proteome</keyword>
<dbReference type="EMBL" id="KL197710">
    <property type="protein sequence ID" value="KDQ63724.1"/>
    <property type="molecule type" value="Genomic_DNA"/>
</dbReference>
<accession>A0A067Q9T1</accession>
<evidence type="ECO:0000313" key="4">
    <source>
        <dbReference type="Proteomes" id="UP000027265"/>
    </source>
</evidence>
<organism evidence="3 4">
    <name type="scientific">Jaapia argillacea MUCL 33604</name>
    <dbReference type="NCBI Taxonomy" id="933084"/>
    <lineage>
        <taxon>Eukaryota</taxon>
        <taxon>Fungi</taxon>
        <taxon>Dikarya</taxon>
        <taxon>Basidiomycota</taxon>
        <taxon>Agaricomycotina</taxon>
        <taxon>Agaricomycetes</taxon>
        <taxon>Agaricomycetidae</taxon>
        <taxon>Jaapiales</taxon>
        <taxon>Jaapiaceae</taxon>
        <taxon>Jaapia</taxon>
    </lineage>
</organism>
<proteinExistence type="predicted"/>
<protein>
    <submittedName>
        <fullName evidence="3">Uncharacterized protein</fullName>
    </submittedName>
</protein>
<name>A0A067Q9T1_9AGAM</name>
<gene>
    <name evidence="3" type="ORF">JAAARDRAFT_44477</name>
</gene>
<feature type="region of interest" description="Disordered" evidence="1">
    <location>
        <begin position="68"/>
        <end position="127"/>
    </location>
</feature>
<feature type="signal peptide" evidence="2">
    <location>
        <begin position="1"/>
        <end position="20"/>
    </location>
</feature>
<dbReference type="AlphaFoldDB" id="A0A067Q9T1"/>
<evidence type="ECO:0000313" key="3">
    <source>
        <dbReference type="EMBL" id="KDQ63724.1"/>
    </source>
</evidence>
<feature type="compositionally biased region" description="Gly residues" evidence="1">
    <location>
        <begin position="109"/>
        <end position="119"/>
    </location>
</feature>
<dbReference type="InParanoid" id="A0A067Q9T1"/>
<dbReference type="HOGENOM" id="CLU_120085_0_0_1"/>
<dbReference type="Proteomes" id="UP000027265">
    <property type="component" value="Unassembled WGS sequence"/>
</dbReference>
<feature type="chain" id="PRO_5001647993" evidence="2">
    <location>
        <begin position="21"/>
        <end position="165"/>
    </location>
</feature>
<reference evidence="4" key="1">
    <citation type="journal article" date="2014" name="Proc. Natl. Acad. Sci. U.S.A.">
        <title>Extensive sampling of basidiomycete genomes demonstrates inadequacy of the white-rot/brown-rot paradigm for wood decay fungi.</title>
        <authorList>
            <person name="Riley R."/>
            <person name="Salamov A.A."/>
            <person name="Brown D.W."/>
            <person name="Nagy L.G."/>
            <person name="Floudas D."/>
            <person name="Held B.W."/>
            <person name="Levasseur A."/>
            <person name="Lombard V."/>
            <person name="Morin E."/>
            <person name="Otillar R."/>
            <person name="Lindquist E.A."/>
            <person name="Sun H."/>
            <person name="LaButti K.M."/>
            <person name="Schmutz J."/>
            <person name="Jabbour D."/>
            <person name="Luo H."/>
            <person name="Baker S.E."/>
            <person name="Pisabarro A.G."/>
            <person name="Walton J.D."/>
            <person name="Blanchette R.A."/>
            <person name="Henrissat B."/>
            <person name="Martin F."/>
            <person name="Cullen D."/>
            <person name="Hibbett D.S."/>
            <person name="Grigoriev I.V."/>
        </authorList>
    </citation>
    <scope>NUCLEOTIDE SEQUENCE [LARGE SCALE GENOMIC DNA]</scope>
    <source>
        <strain evidence="4">MUCL 33604</strain>
    </source>
</reference>
<dbReference type="STRING" id="933084.A0A067Q9T1"/>
<sequence length="165" mass="15755">MRVSASSLFTLLFLPVLVFSQSTTPAPQSSAASPAASGVLTTSLSTAVVLDSNRQASTVTQTAIYTITPSPTATTNGTSSGNSTASGGGNGTVSTTPTKPLPTAPTDVNGGGNGPGGAPSPGQSAPGGIYGPPDGYIAAAMLGAHINTVLVAAAGAVVGGAWILA</sequence>
<evidence type="ECO:0000256" key="2">
    <source>
        <dbReference type="SAM" id="SignalP"/>
    </source>
</evidence>